<keyword evidence="3" id="KW-0175">Coiled coil</keyword>
<evidence type="ECO:0000256" key="2">
    <source>
        <dbReference type="HAMAP-Rule" id="MF_00274"/>
    </source>
</evidence>
<accession>A0AAW5K1E3</accession>
<organism evidence="5 6">
    <name type="scientific">Cloacibacillus evryensis</name>
    <dbReference type="NCBI Taxonomy" id="508460"/>
    <lineage>
        <taxon>Bacteria</taxon>
        <taxon>Thermotogati</taxon>
        <taxon>Synergistota</taxon>
        <taxon>Synergistia</taxon>
        <taxon>Synergistales</taxon>
        <taxon>Synergistaceae</taxon>
        <taxon>Cloacibacillus</taxon>
    </lineage>
</organism>
<dbReference type="HAMAP" id="MF_00274">
    <property type="entry name" value="DNA_YbaB_EbfC"/>
    <property type="match status" value="1"/>
</dbReference>
<dbReference type="GO" id="GO:0003677">
    <property type="term" value="F:DNA binding"/>
    <property type="evidence" value="ECO:0007669"/>
    <property type="project" value="UniProtKB-UniRule"/>
</dbReference>
<comment type="subcellular location">
    <subcellularLocation>
        <location evidence="2">Cytoplasm</location>
        <location evidence="2">Nucleoid</location>
    </subcellularLocation>
</comment>
<protein>
    <recommendedName>
        <fullName evidence="2">Nucleoid-associated protein NE630_00740</fullName>
    </recommendedName>
</protein>
<dbReference type="NCBIfam" id="TIGR00103">
    <property type="entry name" value="DNA_YbaB_EbfC"/>
    <property type="match status" value="1"/>
</dbReference>
<dbReference type="AlphaFoldDB" id="A0AAW5K1E3"/>
<dbReference type="InterPro" id="IPR004401">
    <property type="entry name" value="YbaB/EbfC"/>
</dbReference>
<reference evidence="5 6" key="1">
    <citation type="submission" date="2022-06" db="EMBL/GenBank/DDBJ databases">
        <title>Isolation of gut microbiota from human fecal samples.</title>
        <authorList>
            <person name="Pamer E.G."/>
            <person name="Barat B."/>
            <person name="Waligurski E."/>
            <person name="Medina S."/>
            <person name="Paddock L."/>
            <person name="Mostad J."/>
        </authorList>
    </citation>
    <scope>NUCLEOTIDE SEQUENCE [LARGE SCALE GENOMIC DNA]</scope>
    <source>
        <strain evidence="5 6">DFI.9.90</strain>
    </source>
</reference>
<sequence>MKMDKIIKQAQRMQAQMALAQEELQNTVLEGAAGGGAVKATANGHGDILSVTIDKEVVNPDDVEMLEDLVLSAVKEAISKSKELSNDKMNSVTGGMGGLPGLM</sequence>
<dbReference type="InterPro" id="IPR036894">
    <property type="entry name" value="YbaB-like_sf"/>
</dbReference>
<evidence type="ECO:0000313" key="6">
    <source>
        <dbReference type="Proteomes" id="UP001205919"/>
    </source>
</evidence>
<comment type="function">
    <text evidence="2">Binds to DNA and alters its conformation. May be involved in regulation of gene expression, nucleoid organization and DNA protection.</text>
</comment>
<proteinExistence type="inferred from homology"/>
<name>A0AAW5K1E3_9BACT</name>
<dbReference type="SUPFAM" id="SSF82607">
    <property type="entry name" value="YbaB-like"/>
    <property type="match status" value="1"/>
</dbReference>
<evidence type="ECO:0000313" key="5">
    <source>
        <dbReference type="EMBL" id="MCQ4812944.1"/>
    </source>
</evidence>
<dbReference type="PIRSF" id="PIRSF004555">
    <property type="entry name" value="UCP004555"/>
    <property type="match status" value="1"/>
</dbReference>
<dbReference type="GO" id="GO:0005829">
    <property type="term" value="C:cytosol"/>
    <property type="evidence" value="ECO:0007669"/>
    <property type="project" value="TreeGrafter"/>
</dbReference>
<gene>
    <name evidence="5" type="ORF">NE630_00740</name>
</gene>
<evidence type="ECO:0000256" key="4">
    <source>
        <dbReference type="SAM" id="MobiDB-lite"/>
    </source>
</evidence>
<dbReference type="Proteomes" id="UP001205919">
    <property type="component" value="Unassembled WGS sequence"/>
</dbReference>
<feature type="compositionally biased region" description="Gly residues" evidence="4">
    <location>
        <begin position="94"/>
        <end position="103"/>
    </location>
</feature>
<feature type="region of interest" description="Disordered" evidence="4">
    <location>
        <begin position="83"/>
        <end position="103"/>
    </location>
</feature>
<dbReference type="GeneID" id="95756538"/>
<dbReference type="Gene3D" id="3.30.1310.10">
    <property type="entry name" value="Nucleoid-associated protein YbaB-like domain"/>
    <property type="match status" value="1"/>
</dbReference>
<evidence type="ECO:0000256" key="1">
    <source>
        <dbReference type="ARBA" id="ARBA00023125"/>
    </source>
</evidence>
<dbReference type="PANTHER" id="PTHR33449:SF1">
    <property type="entry name" value="NUCLEOID-ASSOCIATED PROTEIN YBAB"/>
    <property type="match status" value="1"/>
</dbReference>
<keyword evidence="6" id="KW-1185">Reference proteome</keyword>
<evidence type="ECO:0000256" key="3">
    <source>
        <dbReference type="SAM" id="Coils"/>
    </source>
</evidence>
<keyword evidence="1 2" id="KW-0238">DNA-binding</keyword>
<comment type="caution">
    <text evidence="5">The sequence shown here is derived from an EMBL/GenBank/DDBJ whole genome shotgun (WGS) entry which is preliminary data.</text>
</comment>
<dbReference type="RefSeq" id="WP_034443259.1">
    <property type="nucleotide sequence ID" value="NZ_CAUHQN010000067.1"/>
</dbReference>
<dbReference type="EMBL" id="JANFYT010000001">
    <property type="protein sequence ID" value="MCQ4812944.1"/>
    <property type="molecule type" value="Genomic_DNA"/>
</dbReference>
<feature type="coiled-coil region" evidence="3">
    <location>
        <begin position="3"/>
        <end position="30"/>
    </location>
</feature>
<keyword evidence="2" id="KW-0963">Cytoplasm</keyword>
<dbReference type="Pfam" id="PF02575">
    <property type="entry name" value="YbaB_DNA_bd"/>
    <property type="match status" value="1"/>
</dbReference>
<comment type="subunit">
    <text evidence="2">Homodimer.</text>
</comment>
<comment type="similarity">
    <text evidence="2">Belongs to the YbaB/EbfC family.</text>
</comment>
<dbReference type="PANTHER" id="PTHR33449">
    <property type="entry name" value="NUCLEOID-ASSOCIATED PROTEIN YBAB"/>
    <property type="match status" value="1"/>
</dbReference>
<dbReference type="GO" id="GO:0043590">
    <property type="term" value="C:bacterial nucleoid"/>
    <property type="evidence" value="ECO:0007669"/>
    <property type="project" value="UniProtKB-UniRule"/>
</dbReference>